<protein>
    <submittedName>
        <fullName evidence="3">DUF3397 domain-containing protein</fullName>
    </submittedName>
</protein>
<dbReference type="Pfam" id="PF11877">
    <property type="entry name" value="DUF3397"/>
    <property type="match status" value="1"/>
</dbReference>
<sequence length="108" mass="12770">MFLIFGLPLLGLVCAVILNKLFPRAKFRGYDILPFFFIYACHLISLKQSKPEFLPYGFFFFFILVIILTIAEAIKNKNIALDKIMREIWNYLTVNTIFWYIGLMFMLI</sequence>
<evidence type="ECO:0000313" key="5">
    <source>
        <dbReference type="Proteomes" id="UP000283380"/>
    </source>
</evidence>
<evidence type="ECO:0000313" key="3">
    <source>
        <dbReference type="EMBL" id="RHW54530.1"/>
    </source>
</evidence>
<name>A0A396SV32_9LACO</name>
<dbReference type="Proteomes" id="UP000283380">
    <property type="component" value="Unassembled WGS sequence"/>
</dbReference>
<dbReference type="EMBL" id="QOCV01000005">
    <property type="protein sequence ID" value="RHW54530.1"/>
    <property type="molecule type" value="Genomic_DNA"/>
</dbReference>
<gene>
    <name evidence="2" type="ORF">DS834_04080</name>
    <name evidence="3" type="ORF">DS835_02690</name>
</gene>
<proteinExistence type="predicted"/>
<keyword evidence="1" id="KW-1133">Transmembrane helix</keyword>
<dbReference type="AlphaFoldDB" id="A0A396SV32"/>
<comment type="caution">
    <text evidence="3">The sequence shown here is derived from an EMBL/GenBank/DDBJ whole genome shotgun (WGS) entry which is preliminary data.</text>
</comment>
<feature type="transmembrane region" description="Helical" evidence="1">
    <location>
        <begin position="29"/>
        <end position="46"/>
    </location>
</feature>
<dbReference type="Proteomes" id="UP000265862">
    <property type="component" value="Unassembled WGS sequence"/>
</dbReference>
<dbReference type="EMBL" id="QOCU01000002">
    <property type="protein sequence ID" value="RHW53066.1"/>
    <property type="molecule type" value="Genomic_DNA"/>
</dbReference>
<keyword evidence="1" id="KW-0812">Transmembrane</keyword>
<keyword evidence="5" id="KW-1185">Reference proteome</keyword>
<evidence type="ECO:0000313" key="2">
    <source>
        <dbReference type="EMBL" id="RHW53066.1"/>
    </source>
</evidence>
<evidence type="ECO:0000256" key="1">
    <source>
        <dbReference type="SAM" id="Phobius"/>
    </source>
</evidence>
<evidence type="ECO:0000313" key="4">
    <source>
        <dbReference type="Proteomes" id="UP000265862"/>
    </source>
</evidence>
<accession>A0A396SV32</accession>
<reference evidence="4 5" key="1">
    <citation type="submission" date="2018-07" db="EMBL/GenBank/DDBJ databases">
        <title>Genome sequences of six Lactobacillus spp. isolated from bumble bee guts.</title>
        <authorList>
            <person name="Motta E.V.S."/>
            <person name="Moran N.A."/>
        </authorList>
    </citation>
    <scope>NUCLEOTIDE SEQUENCE [LARGE SCALE GENOMIC DNA]</scope>
    <source>
        <strain evidence="2 5">BI-4G</strain>
        <strain evidence="3 4">OCC3</strain>
    </source>
</reference>
<organism evidence="3 4">
    <name type="scientific">Lactobacillus bombicola</name>
    <dbReference type="NCBI Taxonomy" id="1505723"/>
    <lineage>
        <taxon>Bacteria</taxon>
        <taxon>Bacillati</taxon>
        <taxon>Bacillota</taxon>
        <taxon>Bacilli</taxon>
        <taxon>Lactobacillales</taxon>
        <taxon>Lactobacillaceae</taxon>
        <taxon>Lactobacillus</taxon>
    </lineage>
</organism>
<feature type="transmembrane region" description="Helical" evidence="1">
    <location>
        <begin position="88"/>
        <end position="107"/>
    </location>
</feature>
<dbReference type="RefSeq" id="WP_118896404.1">
    <property type="nucleotide sequence ID" value="NZ_QOCT01000006.1"/>
</dbReference>
<dbReference type="InterPro" id="IPR024515">
    <property type="entry name" value="DUF3397"/>
</dbReference>
<keyword evidence="1" id="KW-0472">Membrane</keyword>
<feature type="transmembrane region" description="Helical" evidence="1">
    <location>
        <begin position="53"/>
        <end position="73"/>
    </location>
</feature>